<evidence type="ECO:0000256" key="7">
    <source>
        <dbReference type="ARBA" id="ARBA00073759"/>
    </source>
</evidence>
<evidence type="ECO:0000256" key="6">
    <source>
        <dbReference type="ARBA" id="ARBA00062345"/>
    </source>
</evidence>
<evidence type="ECO:0000313" key="13">
    <source>
        <dbReference type="EMBL" id="EQC28028.1"/>
    </source>
</evidence>
<keyword evidence="4" id="KW-0206">Cytoskeleton</keyword>
<evidence type="ECO:0000256" key="5">
    <source>
        <dbReference type="ARBA" id="ARBA00059434"/>
    </source>
</evidence>
<dbReference type="InParanoid" id="T0R7J3"/>
<dbReference type="GeneID" id="19954851"/>
<dbReference type="PANTHER" id="PTHR23333:SF4">
    <property type="entry name" value="UBX DOMAIN-CONTAINING PROTEIN 11"/>
    <property type="match status" value="1"/>
</dbReference>
<reference evidence="13 14" key="1">
    <citation type="submission" date="2012-04" db="EMBL/GenBank/DDBJ databases">
        <title>The Genome Sequence of Saprolegnia declina VS20.</title>
        <authorList>
            <consortium name="The Broad Institute Genome Sequencing Platform"/>
            <person name="Russ C."/>
            <person name="Nusbaum C."/>
            <person name="Tyler B."/>
            <person name="van West P."/>
            <person name="Dieguez-Uribeondo J."/>
            <person name="de Bruijn I."/>
            <person name="Tripathy S."/>
            <person name="Jiang R."/>
            <person name="Young S.K."/>
            <person name="Zeng Q."/>
            <person name="Gargeya S."/>
            <person name="Fitzgerald M."/>
            <person name="Haas B."/>
            <person name="Abouelleil A."/>
            <person name="Alvarado L."/>
            <person name="Arachchi H.M."/>
            <person name="Berlin A."/>
            <person name="Chapman S.B."/>
            <person name="Goldberg J."/>
            <person name="Griggs A."/>
            <person name="Gujja S."/>
            <person name="Hansen M."/>
            <person name="Howarth C."/>
            <person name="Imamovic A."/>
            <person name="Larimer J."/>
            <person name="McCowen C."/>
            <person name="Montmayeur A."/>
            <person name="Murphy C."/>
            <person name="Neiman D."/>
            <person name="Pearson M."/>
            <person name="Priest M."/>
            <person name="Roberts A."/>
            <person name="Saif S."/>
            <person name="Shea T."/>
            <person name="Sisk P."/>
            <person name="Sykes S."/>
            <person name="Wortman J."/>
            <person name="Nusbaum C."/>
            <person name="Birren B."/>
        </authorList>
    </citation>
    <scope>NUCLEOTIDE SEQUENCE [LARGE SCALE GENOMIC DNA]</scope>
    <source>
        <strain evidence="13 14">VS20</strain>
    </source>
</reference>
<protein>
    <recommendedName>
        <fullName evidence="7">UBX domain-containing protein 11</fullName>
    </recommendedName>
    <alternativeName>
        <fullName evidence="9">Socius</fullName>
    </alternativeName>
    <alternativeName>
        <fullName evidence="8">UBX domain-containing protein 5</fullName>
    </alternativeName>
</protein>
<dbReference type="VEuPathDB" id="FungiDB:SDRG_14124"/>
<dbReference type="CDD" id="cd01767">
    <property type="entry name" value="UBX"/>
    <property type="match status" value="1"/>
</dbReference>
<dbReference type="PANTHER" id="PTHR23333">
    <property type="entry name" value="UBX DOMAIN CONTAINING PROTEIN"/>
    <property type="match status" value="1"/>
</dbReference>
<comment type="subcellular location">
    <subcellularLocation>
        <location evidence="1">Cytoplasm</location>
        <location evidence="1">Cytoskeleton</location>
    </subcellularLocation>
</comment>
<dbReference type="STRING" id="1156394.T0R7J3"/>
<evidence type="ECO:0000256" key="9">
    <source>
        <dbReference type="ARBA" id="ARBA00081109"/>
    </source>
</evidence>
<evidence type="ECO:0000256" key="3">
    <source>
        <dbReference type="ARBA" id="ARBA00023054"/>
    </source>
</evidence>
<evidence type="ECO:0000256" key="10">
    <source>
        <dbReference type="SAM" id="Coils"/>
    </source>
</evidence>
<evidence type="ECO:0000313" key="14">
    <source>
        <dbReference type="Proteomes" id="UP000030762"/>
    </source>
</evidence>
<dbReference type="RefSeq" id="XP_008618453.1">
    <property type="nucleotide sequence ID" value="XM_008620231.1"/>
</dbReference>
<evidence type="ECO:0000256" key="8">
    <source>
        <dbReference type="ARBA" id="ARBA00075811"/>
    </source>
</evidence>
<dbReference type="SUPFAM" id="SSF102848">
    <property type="entry name" value="NSFL1 (p97 ATPase) cofactor p47, SEP domain"/>
    <property type="match status" value="1"/>
</dbReference>
<evidence type="ECO:0000256" key="2">
    <source>
        <dbReference type="ARBA" id="ARBA00022490"/>
    </source>
</evidence>
<dbReference type="GO" id="GO:0005856">
    <property type="term" value="C:cytoskeleton"/>
    <property type="evidence" value="ECO:0007669"/>
    <property type="project" value="UniProtKB-SubCell"/>
</dbReference>
<dbReference type="SUPFAM" id="SSF54236">
    <property type="entry name" value="Ubiquitin-like"/>
    <property type="match status" value="1"/>
</dbReference>
<feature type="region of interest" description="Disordered" evidence="11">
    <location>
        <begin position="1"/>
        <end position="20"/>
    </location>
</feature>
<dbReference type="Pfam" id="PF08059">
    <property type="entry name" value="SEP"/>
    <property type="match status" value="1"/>
</dbReference>
<evidence type="ECO:0000256" key="4">
    <source>
        <dbReference type="ARBA" id="ARBA00023212"/>
    </source>
</evidence>
<comment type="function">
    <text evidence="5">May be involved in the reorganization of actin cytoskeleton mediated by RND1, RND2 and RND3. Promotes RHOA activation mediated by GNA12 and GNA13.</text>
</comment>
<dbReference type="eggNOG" id="KOG2086">
    <property type="taxonomic scope" value="Eukaryota"/>
</dbReference>
<keyword evidence="14" id="KW-1185">Reference proteome</keyword>
<dbReference type="GO" id="GO:0043130">
    <property type="term" value="F:ubiquitin binding"/>
    <property type="evidence" value="ECO:0007669"/>
    <property type="project" value="TreeGrafter"/>
</dbReference>
<dbReference type="Gene3D" id="3.10.20.90">
    <property type="entry name" value="Phosphatidylinositol 3-kinase Catalytic Subunit, Chain A, domain 1"/>
    <property type="match status" value="1"/>
</dbReference>
<dbReference type="OrthoDB" id="25887at2759"/>
<gene>
    <name evidence="13" type="ORF">SDRG_14124</name>
</gene>
<dbReference type="GO" id="GO:0043161">
    <property type="term" value="P:proteasome-mediated ubiquitin-dependent protein catabolic process"/>
    <property type="evidence" value="ECO:0007669"/>
    <property type="project" value="TreeGrafter"/>
</dbReference>
<dbReference type="InterPro" id="IPR001012">
    <property type="entry name" value="UBX_dom"/>
</dbReference>
<organism evidence="13 14">
    <name type="scientific">Saprolegnia diclina (strain VS20)</name>
    <dbReference type="NCBI Taxonomy" id="1156394"/>
    <lineage>
        <taxon>Eukaryota</taxon>
        <taxon>Sar</taxon>
        <taxon>Stramenopiles</taxon>
        <taxon>Oomycota</taxon>
        <taxon>Saprolegniomycetes</taxon>
        <taxon>Saprolegniales</taxon>
        <taxon>Saprolegniaceae</taxon>
        <taxon>Saprolegnia</taxon>
    </lineage>
</organism>
<dbReference type="Proteomes" id="UP000030762">
    <property type="component" value="Unassembled WGS sequence"/>
</dbReference>
<evidence type="ECO:0000256" key="11">
    <source>
        <dbReference type="SAM" id="MobiDB-lite"/>
    </source>
</evidence>
<comment type="subunit">
    <text evidence="6">Interacts with GNA12, GNA13, RND1, RND2 and RND3.</text>
</comment>
<dbReference type="Gene3D" id="3.30.420.210">
    <property type="entry name" value="SEP domain"/>
    <property type="match status" value="1"/>
</dbReference>
<evidence type="ECO:0000259" key="12">
    <source>
        <dbReference type="PROSITE" id="PS51399"/>
    </source>
</evidence>
<dbReference type="SMART" id="SM00166">
    <property type="entry name" value="UBX"/>
    <property type="match status" value="1"/>
</dbReference>
<dbReference type="EMBL" id="JH767199">
    <property type="protein sequence ID" value="EQC28028.1"/>
    <property type="molecule type" value="Genomic_DNA"/>
</dbReference>
<evidence type="ECO:0000256" key="1">
    <source>
        <dbReference type="ARBA" id="ARBA00004245"/>
    </source>
</evidence>
<feature type="domain" description="SEP" evidence="12">
    <location>
        <begin position="178"/>
        <end position="242"/>
    </location>
</feature>
<keyword evidence="3 10" id="KW-0175">Coiled coil</keyword>
<dbReference type="InterPro" id="IPR036241">
    <property type="entry name" value="NSFL1C_SEP_dom_sf"/>
</dbReference>
<feature type="coiled-coil region" evidence="10">
    <location>
        <begin position="62"/>
        <end position="89"/>
    </location>
</feature>
<dbReference type="FunFam" id="3.30.420.210:FF:000003">
    <property type="entry name" value="UBX domain protein 11"/>
    <property type="match status" value="1"/>
</dbReference>
<proteinExistence type="predicted"/>
<dbReference type="OMA" id="RTYDNES"/>
<keyword evidence="2" id="KW-0963">Cytoplasm</keyword>
<dbReference type="Pfam" id="PF00789">
    <property type="entry name" value="UBX"/>
    <property type="match status" value="1"/>
</dbReference>
<dbReference type="AlphaFoldDB" id="T0R7J3"/>
<dbReference type="InterPro" id="IPR012989">
    <property type="entry name" value="SEP_domain"/>
</dbReference>
<dbReference type="PROSITE" id="PS51399">
    <property type="entry name" value="SEP"/>
    <property type="match status" value="1"/>
</dbReference>
<name>T0R7J3_SAPDV</name>
<sequence>MDAVATDKYPPRSRLPSVRPQQCNKTEDGIDDLTARTVAQQLLSDTRAAPAPSLVTLMAQRLRAVEVQLVQLRAEVAQKQATIDSLHAQLQSNNANCGGVETDGELRLLRHEVQAMHAFLADYGLEWVGTTPSLELDDAQPHLVDELIAQVERLNAAASSLIVVKAPGESQVHHLTERESLRMVIYRDGLVLKRGPFRPYSDVATQELIQDLLDGYYPFELKEMYPDGVRFDLVDERHSTFATTQSPTYRSLASVGAATMQLPTFLNALPVSVIHKGSIVPIRCEIADLLHPRSSATEARVKTLSPDGVAQLQIRSPDHTVVLQIPHDTTLRDVKAEIAALWGYSPPAFQLASAFPPRTYDNESRTLRDEGLLPRATLHVRFV</sequence>
<accession>T0R7J3</accession>
<dbReference type="InterPro" id="IPR029071">
    <property type="entry name" value="Ubiquitin-like_domsf"/>
</dbReference>